<evidence type="ECO:0000256" key="2">
    <source>
        <dbReference type="ARBA" id="ARBA00022723"/>
    </source>
</evidence>
<evidence type="ECO:0000256" key="1">
    <source>
        <dbReference type="ARBA" id="ARBA00009374"/>
    </source>
</evidence>
<dbReference type="EMBL" id="CACSLK010012531">
    <property type="protein sequence ID" value="CAA0815548.1"/>
    <property type="molecule type" value="Genomic_DNA"/>
</dbReference>
<dbReference type="OrthoDB" id="1864056at2759"/>
<protein>
    <recommendedName>
        <fullName evidence="6">FLZ-type domain-containing protein</fullName>
    </recommendedName>
</protein>
<dbReference type="PANTHER" id="PTHR46057">
    <property type="entry name" value="FCS-LIKE ZINC FINGER 1-RELATED"/>
    <property type="match status" value="1"/>
</dbReference>
<dbReference type="InterPro" id="IPR044533">
    <property type="entry name" value="FLZ1/2/3"/>
</dbReference>
<reference evidence="7" key="1">
    <citation type="submission" date="2019-12" db="EMBL/GenBank/DDBJ databases">
        <authorList>
            <person name="Scholes J."/>
        </authorList>
    </citation>
    <scope>NUCLEOTIDE SEQUENCE</scope>
</reference>
<feature type="domain" description="FLZ-type" evidence="6">
    <location>
        <begin position="53"/>
        <end position="97"/>
    </location>
</feature>
<sequence>MKRSRNGSSSRNRDGQVADNDGIEDDGEEPRSAIFSIGFPVRAGRYNPVKLGDFLERCYYCKDLIPRNTEVFMYGILCAFCTIQCRDLQIAKDRAARRNPARVEFTANQGHESTM</sequence>
<feature type="compositionally biased region" description="Low complexity" evidence="5">
    <location>
        <begin position="1"/>
        <end position="10"/>
    </location>
</feature>
<evidence type="ECO:0000256" key="3">
    <source>
        <dbReference type="ARBA" id="ARBA00022771"/>
    </source>
</evidence>
<proteinExistence type="inferred from homology"/>
<organism evidence="7 8">
    <name type="scientific">Striga hermonthica</name>
    <name type="common">Purple witchweed</name>
    <name type="synonym">Buchnera hermonthica</name>
    <dbReference type="NCBI Taxonomy" id="68872"/>
    <lineage>
        <taxon>Eukaryota</taxon>
        <taxon>Viridiplantae</taxon>
        <taxon>Streptophyta</taxon>
        <taxon>Embryophyta</taxon>
        <taxon>Tracheophyta</taxon>
        <taxon>Spermatophyta</taxon>
        <taxon>Magnoliopsida</taxon>
        <taxon>eudicotyledons</taxon>
        <taxon>Gunneridae</taxon>
        <taxon>Pentapetalae</taxon>
        <taxon>asterids</taxon>
        <taxon>lamiids</taxon>
        <taxon>Lamiales</taxon>
        <taxon>Orobanchaceae</taxon>
        <taxon>Buchnereae</taxon>
        <taxon>Striga</taxon>
    </lineage>
</organism>
<evidence type="ECO:0000313" key="8">
    <source>
        <dbReference type="Proteomes" id="UP001153555"/>
    </source>
</evidence>
<dbReference type="Pfam" id="PF04570">
    <property type="entry name" value="zf-FLZ"/>
    <property type="match status" value="1"/>
</dbReference>
<name>A0A9N7R6A9_STRHE</name>
<dbReference type="InterPro" id="IPR007650">
    <property type="entry name" value="Zf-FLZ_dom"/>
</dbReference>
<keyword evidence="3" id="KW-0862">Zinc</keyword>
<comment type="similarity">
    <text evidence="1">Belongs to the FLZ family.</text>
</comment>
<feature type="region of interest" description="Disordered" evidence="5">
    <location>
        <begin position="1"/>
        <end position="29"/>
    </location>
</feature>
<keyword evidence="3" id="KW-0863">Zinc-finger</keyword>
<gene>
    <name evidence="7" type="ORF">SHERM_15562</name>
</gene>
<evidence type="ECO:0000256" key="4">
    <source>
        <dbReference type="PROSITE-ProRule" id="PRU01131"/>
    </source>
</evidence>
<comment type="caution">
    <text evidence="7">The sequence shown here is derived from an EMBL/GenBank/DDBJ whole genome shotgun (WGS) entry which is preliminary data.</text>
</comment>
<dbReference type="AlphaFoldDB" id="A0A9N7R6A9"/>
<dbReference type="GO" id="GO:0008270">
    <property type="term" value="F:zinc ion binding"/>
    <property type="evidence" value="ECO:0007669"/>
    <property type="project" value="UniProtKB-KW"/>
</dbReference>
<evidence type="ECO:0000313" key="7">
    <source>
        <dbReference type="EMBL" id="CAA0815548.1"/>
    </source>
</evidence>
<keyword evidence="2" id="KW-0479">Metal-binding</keyword>
<evidence type="ECO:0000259" key="6">
    <source>
        <dbReference type="PROSITE" id="PS51795"/>
    </source>
</evidence>
<feature type="zinc finger region" description="FLZ-type" evidence="4">
    <location>
        <begin position="53"/>
        <end position="97"/>
    </location>
</feature>
<keyword evidence="8" id="KW-1185">Reference proteome</keyword>
<evidence type="ECO:0000256" key="5">
    <source>
        <dbReference type="SAM" id="MobiDB-lite"/>
    </source>
</evidence>
<dbReference type="Proteomes" id="UP001153555">
    <property type="component" value="Unassembled WGS sequence"/>
</dbReference>
<dbReference type="PROSITE" id="PS51795">
    <property type="entry name" value="ZF_FLZ"/>
    <property type="match status" value="1"/>
</dbReference>
<dbReference type="PANTHER" id="PTHR46057:SF54">
    <property type="entry name" value="FCS-LIKE ZINC FINGER 16"/>
    <property type="match status" value="1"/>
</dbReference>
<accession>A0A9N7R6A9</accession>